<dbReference type="NCBIfam" id="TIGR01072">
    <property type="entry name" value="murA"/>
    <property type="match status" value="1"/>
</dbReference>
<dbReference type="InterPro" id="IPR013792">
    <property type="entry name" value="RNA3'P_cycl/enolpyr_Trfase_a/b"/>
</dbReference>
<organism evidence="14 15">
    <name type="scientific">Geovibrio thiophilus</name>
    <dbReference type="NCBI Taxonomy" id="139438"/>
    <lineage>
        <taxon>Bacteria</taxon>
        <taxon>Pseudomonadati</taxon>
        <taxon>Deferribacterota</taxon>
        <taxon>Deferribacteres</taxon>
        <taxon>Deferribacterales</taxon>
        <taxon>Geovibrionaceae</taxon>
        <taxon>Geovibrio</taxon>
    </lineage>
</organism>
<dbReference type="AlphaFoldDB" id="A0A410K0T6"/>
<keyword evidence="3 12" id="KW-0963">Cytoplasm</keyword>
<evidence type="ECO:0000256" key="1">
    <source>
        <dbReference type="ARBA" id="ARBA00004496"/>
    </source>
</evidence>
<comment type="similarity">
    <text evidence="10 12">Belongs to the EPSP synthase family. MurA subfamily.</text>
</comment>
<evidence type="ECO:0000256" key="12">
    <source>
        <dbReference type="HAMAP-Rule" id="MF_00111"/>
    </source>
</evidence>
<evidence type="ECO:0000313" key="15">
    <source>
        <dbReference type="Proteomes" id="UP000287502"/>
    </source>
</evidence>
<comment type="subcellular location">
    <subcellularLocation>
        <location evidence="1 12">Cytoplasm</location>
    </subcellularLocation>
</comment>
<dbReference type="SUPFAM" id="SSF55205">
    <property type="entry name" value="EPT/RTPC-like"/>
    <property type="match status" value="1"/>
</dbReference>
<feature type="binding site" evidence="12">
    <location>
        <position position="328"/>
    </location>
    <ligand>
        <name>UDP-N-acetyl-alpha-D-glucosamine</name>
        <dbReference type="ChEBI" id="CHEBI:57705"/>
    </ligand>
</feature>
<dbReference type="RefSeq" id="WP_128467320.1">
    <property type="nucleotide sequence ID" value="NZ_CP035108.1"/>
</dbReference>
<dbReference type="GO" id="GO:0008360">
    <property type="term" value="P:regulation of cell shape"/>
    <property type="evidence" value="ECO:0007669"/>
    <property type="project" value="UniProtKB-KW"/>
</dbReference>
<comment type="pathway">
    <text evidence="2 12">Cell wall biogenesis; peptidoglycan biosynthesis.</text>
</comment>
<dbReference type="Gene3D" id="3.65.10.10">
    <property type="entry name" value="Enolpyruvate transferase domain"/>
    <property type="match status" value="2"/>
</dbReference>
<sequence>MEKLVINGGKPLNGNVRIGGAKNACLPILAATILAEGSYKISNVPDLRDIRTMLSLLGEVGVSAERKDGGIQLNCSDDMEKVIAPYELVKTMRASVLALGPLLARKKKAKVSLPGGCAIGERPVDQHIKALKLMGADINVAHGYIEAECERLKGAEITFDVVTVTGTENIMMAAALAEGETVLYNAAQEPEVVDLARFLKKMGAKIEGEGSTIIRIKGVEKLNSNDYIVMPDRIEAGTFLCAVACAGGKITLENAPVSSMTAIIDKLVQTGLNIKVVNDSTITAEKNGRLEGTDISTQPYPGFPTDMQAQFMSVMAASQGVSVITETIFENRFMHVSELKRMGADIRLKDKSAVIRGAENITGAPVMASDLRASASLVIAALMAEGTSEILRVYHLDRGYERFDEKLSLLGADITRTAE</sequence>
<dbReference type="NCBIfam" id="NF006873">
    <property type="entry name" value="PRK09369.1"/>
    <property type="match status" value="1"/>
</dbReference>
<keyword evidence="12" id="KW-0670">Pyruvate</keyword>
<comment type="caution">
    <text evidence="12">Lacks conserved residue(s) required for the propagation of feature annotation.</text>
</comment>
<proteinExistence type="inferred from homology"/>
<keyword evidence="15" id="KW-1185">Reference proteome</keyword>
<reference evidence="14 15" key="1">
    <citation type="submission" date="2019-01" db="EMBL/GenBank/DDBJ databases">
        <title>Geovibrio thiophilus DSM 11263, complete genome.</title>
        <authorList>
            <person name="Spring S."/>
            <person name="Bunk B."/>
            <person name="Sproer C."/>
        </authorList>
    </citation>
    <scope>NUCLEOTIDE SEQUENCE [LARGE SCALE GENOMIC DNA]</scope>
    <source>
        <strain evidence="14 15">DSM 11263</strain>
    </source>
</reference>
<evidence type="ECO:0000256" key="5">
    <source>
        <dbReference type="ARBA" id="ARBA00022679"/>
    </source>
</evidence>
<comment type="function">
    <text evidence="12">Cell wall formation. Adds enolpyruvyl to UDP-N-acetylglucosamine.</text>
</comment>
<evidence type="ECO:0000256" key="7">
    <source>
        <dbReference type="ARBA" id="ARBA00022984"/>
    </source>
</evidence>
<dbReference type="UniPathway" id="UPA00219"/>
<comment type="catalytic activity">
    <reaction evidence="11 12">
        <text>phosphoenolpyruvate + UDP-N-acetyl-alpha-D-glucosamine = UDP-N-acetyl-3-O-(1-carboxyvinyl)-alpha-D-glucosamine + phosphate</text>
        <dbReference type="Rhea" id="RHEA:18681"/>
        <dbReference type="ChEBI" id="CHEBI:43474"/>
        <dbReference type="ChEBI" id="CHEBI:57705"/>
        <dbReference type="ChEBI" id="CHEBI:58702"/>
        <dbReference type="ChEBI" id="CHEBI:68483"/>
        <dbReference type="EC" id="2.5.1.7"/>
    </reaction>
</comment>
<feature type="binding site" evidence="12">
    <location>
        <begin position="122"/>
        <end position="126"/>
    </location>
    <ligand>
        <name>UDP-N-acetyl-alpha-D-glucosamine</name>
        <dbReference type="ChEBI" id="CHEBI:57705"/>
    </ligand>
</feature>
<keyword evidence="9 12" id="KW-0961">Cell wall biogenesis/degradation</keyword>
<dbReference type="KEGG" id="gtl:EP073_11675"/>
<protein>
    <recommendedName>
        <fullName evidence="12">UDP-N-acetylglucosamine 1-carboxyvinyltransferase</fullName>
        <ecNumber evidence="12">2.5.1.7</ecNumber>
    </recommendedName>
    <alternativeName>
        <fullName evidence="12">Enoylpyruvate transferase</fullName>
    </alternativeName>
    <alternativeName>
        <fullName evidence="12">UDP-N-acetylglucosamine enolpyruvyl transferase</fullName>
        <shortName evidence="12">EPT</shortName>
    </alternativeName>
</protein>
<dbReference type="EC" id="2.5.1.7" evidence="12"/>
<evidence type="ECO:0000256" key="4">
    <source>
        <dbReference type="ARBA" id="ARBA00022618"/>
    </source>
</evidence>
<dbReference type="PANTHER" id="PTHR43783:SF1">
    <property type="entry name" value="UDP-N-ACETYLGLUCOSAMINE 1-CARBOXYVINYLTRANSFERASE"/>
    <property type="match status" value="1"/>
</dbReference>
<dbReference type="HAMAP" id="MF_00111">
    <property type="entry name" value="MurA"/>
    <property type="match status" value="1"/>
</dbReference>
<dbReference type="GO" id="GO:0019277">
    <property type="term" value="P:UDP-N-acetylgalactosamine biosynthetic process"/>
    <property type="evidence" value="ECO:0007669"/>
    <property type="project" value="InterPro"/>
</dbReference>
<keyword evidence="8 12" id="KW-0131">Cell cycle</keyword>
<keyword evidence="5 12" id="KW-0808">Transferase</keyword>
<keyword evidence="6 12" id="KW-0133">Cell shape</keyword>
<dbReference type="EMBL" id="CP035108">
    <property type="protein sequence ID" value="QAR34037.1"/>
    <property type="molecule type" value="Genomic_DNA"/>
</dbReference>
<dbReference type="InterPro" id="IPR036968">
    <property type="entry name" value="Enolpyruvate_Tfrase_sf"/>
</dbReference>
<dbReference type="InterPro" id="IPR001986">
    <property type="entry name" value="Enolpyruvate_Tfrase_dom"/>
</dbReference>
<dbReference type="InterPro" id="IPR005750">
    <property type="entry name" value="UDP_GlcNAc_COvinyl_MurA"/>
</dbReference>
<evidence type="ECO:0000256" key="11">
    <source>
        <dbReference type="ARBA" id="ARBA00047527"/>
    </source>
</evidence>
<feature type="binding site" evidence="12">
    <location>
        <position position="306"/>
    </location>
    <ligand>
        <name>UDP-N-acetyl-alpha-D-glucosamine</name>
        <dbReference type="ChEBI" id="CHEBI:57705"/>
    </ligand>
</feature>
<keyword evidence="4 12" id="KW-0132">Cell division</keyword>
<dbReference type="GO" id="GO:0009252">
    <property type="term" value="P:peptidoglycan biosynthetic process"/>
    <property type="evidence" value="ECO:0007669"/>
    <property type="project" value="UniProtKB-UniRule"/>
</dbReference>
<dbReference type="GO" id="GO:0051301">
    <property type="term" value="P:cell division"/>
    <property type="evidence" value="ECO:0007669"/>
    <property type="project" value="UniProtKB-KW"/>
</dbReference>
<keyword evidence="7 12" id="KW-0573">Peptidoglycan synthesis</keyword>
<evidence type="ECO:0000256" key="8">
    <source>
        <dbReference type="ARBA" id="ARBA00023306"/>
    </source>
</evidence>
<dbReference type="CDD" id="cd01555">
    <property type="entry name" value="UdpNAET"/>
    <property type="match status" value="1"/>
</dbReference>
<gene>
    <name evidence="12 14" type="primary">murA</name>
    <name evidence="14" type="ORF">EP073_11675</name>
</gene>
<dbReference type="Proteomes" id="UP000287502">
    <property type="component" value="Chromosome"/>
</dbReference>
<feature type="modified residue" description="2-(S-cysteinyl)pyruvic acid O-phosphothioketal" evidence="12">
    <location>
        <position position="117"/>
    </location>
</feature>
<evidence type="ECO:0000256" key="10">
    <source>
        <dbReference type="ARBA" id="ARBA00038367"/>
    </source>
</evidence>
<evidence type="ECO:0000256" key="6">
    <source>
        <dbReference type="ARBA" id="ARBA00022960"/>
    </source>
</evidence>
<evidence type="ECO:0000256" key="3">
    <source>
        <dbReference type="ARBA" id="ARBA00022490"/>
    </source>
</evidence>
<dbReference type="OrthoDB" id="9803760at2"/>
<dbReference type="InterPro" id="IPR050068">
    <property type="entry name" value="MurA_subfamily"/>
</dbReference>
<dbReference type="GO" id="GO:0071555">
    <property type="term" value="P:cell wall organization"/>
    <property type="evidence" value="ECO:0007669"/>
    <property type="project" value="UniProtKB-KW"/>
</dbReference>
<feature type="binding site" evidence="12">
    <location>
        <begin position="22"/>
        <end position="23"/>
    </location>
    <ligand>
        <name>phosphoenolpyruvate</name>
        <dbReference type="ChEBI" id="CHEBI:58702"/>
    </ligand>
</feature>
<feature type="domain" description="Enolpyruvate transferase" evidence="13">
    <location>
        <begin position="7"/>
        <end position="407"/>
    </location>
</feature>
<evidence type="ECO:0000256" key="2">
    <source>
        <dbReference type="ARBA" id="ARBA00004752"/>
    </source>
</evidence>
<dbReference type="PANTHER" id="PTHR43783">
    <property type="entry name" value="UDP-N-ACETYLGLUCOSAMINE 1-CARBOXYVINYLTRANSFERASE"/>
    <property type="match status" value="1"/>
</dbReference>
<dbReference type="GO" id="GO:0005737">
    <property type="term" value="C:cytoplasm"/>
    <property type="evidence" value="ECO:0007669"/>
    <property type="project" value="UniProtKB-SubCell"/>
</dbReference>
<name>A0A410K0T6_9BACT</name>
<dbReference type="FunFam" id="3.65.10.10:FF:000001">
    <property type="entry name" value="UDP-N-acetylglucosamine 1-carboxyvinyltransferase"/>
    <property type="match status" value="1"/>
</dbReference>
<feature type="active site" description="Proton donor" evidence="12">
    <location>
        <position position="117"/>
    </location>
</feature>
<feature type="binding site" evidence="12">
    <location>
        <position position="93"/>
    </location>
    <ligand>
        <name>UDP-N-acetyl-alpha-D-glucosamine</name>
        <dbReference type="ChEBI" id="CHEBI:57705"/>
    </ligand>
</feature>
<evidence type="ECO:0000256" key="9">
    <source>
        <dbReference type="ARBA" id="ARBA00023316"/>
    </source>
</evidence>
<evidence type="ECO:0000313" key="14">
    <source>
        <dbReference type="EMBL" id="QAR34037.1"/>
    </source>
</evidence>
<dbReference type="Pfam" id="PF00275">
    <property type="entry name" value="EPSP_synthase"/>
    <property type="match status" value="1"/>
</dbReference>
<evidence type="ECO:0000259" key="13">
    <source>
        <dbReference type="Pfam" id="PF00275"/>
    </source>
</evidence>
<accession>A0A410K0T6</accession>
<dbReference type="GO" id="GO:0008760">
    <property type="term" value="F:UDP-N-acetylglucosamine 1-carboxyvinyltransferase activity"/>
    <property type="evidence" value="ECO:0007669"/>
    <property type="project" value="UniProtKB-UniRule"/>
</dbReference>